<comment type="caution">
    <text evidence="5">The sequence shown here is derived from an EMBL/GenBank/DDBJ whole genome shotgun (WGS) entry which is preliminary data.</text>
</comment>
<dbReference type="InterPro" id="IPR011249">
    <property type="entry name" value="Metalloenz_LuxS/M16"/>
</dbReference>
<dbReference type="PANTHER" id="PTHR11851:SF49">
    <property type="entry name" value="MITOCHONDRIAL-PROCESSING PEPTIDASE SUBUNIT ALPHA"/>
    <property type="match status" value="1"/>
</dbReference>
<sequence>MNYKKKVLKNGLRVIAVPMKASPSVTVMSLIEAGSKYENKQNNGISHFLEHMCFKGTEKRLKAIDISREFDAMGAQNNAFTSQEVTGYWAKASNKHTDQILDIISDMYLRPTFPVADLETEKGVIVEEINMYEDLPNRLVHEVFDELLYGDQPAGWSVAGTRENVRGFERDDFVNYRKNHYVASATTVVVAGDIDPALIFKKVSKAFDGMPVTKKVGKKKVVEKQNGPMVKLRFKETDQTHLVIGFRAYDLYDKKTQALRILSVVLGNGMSSRLFQKMREELGICYYVRSAVDGLTDHGTFLISAGVDSSRVEEGVKGILDEVKKIKSEKVPESELRKAKDYLIGNMYLGLESSDAQANFFGSQEIMKEKIKTPKEVEKEIQKITAKDISKVAKEIITNDRLNMAIVGKYKDESRFKKILKI</sequence>
<gene>
    <name evidence="5" type="ORF">A3A96_00320</name>
</gene>
<proteinExistence type="inferred from homology"/>
<dbReference type="Pfam" id="PF05193">
    <property type="entry name" value="Peptidase_M16_C"/>
    <property type="match status" value="1"/>
</dbReference>
<dbReference type="InterPro" id="IPR001431">
    <property type="entry name" value="Pept_M16_Zn_BS"/>
</dbReference>
<protein>
    <recommendedName>
        <fullName evidence="7">Peptidase M16</fullName>
    </recommendedName>
</protein>
<dbReference type="Pfam" id="PF00675">
    <property type="entry name" value="Peptidase_M16"/>
    <property type="match status" value="1"/>
</dbReference>
<evidence type="ECO:0000256" key="2">
    <source>
        <dbReference type="RuleBase" id="RU004447"/>
    </source>
</evidence>
<dbReference type="Gene3D" id="3.30.830.10">
    <property type="entry name" value="Metalloenzyme, LuxS/M16 peptidase-like"/>
    <property type="match status" value="2"/>
</dbReference>
<feature type="domain" description="Peptidase M16 N-terminal" evidence="3">
    <location>
        <begin position="21"/>
        <end position="161"/>
    </location>
</feature>
<dbReference type="GO" id="GO:0004222">
    <property type="term" value="F:metalloendopeptidase activity"/>
    <property type="evidence" value="ECO:0007669"/>
    <property type="project" value="InterPro"/>
</dbReference>
<dbReference type="GO" id="GO:0006508">
    <property type="term" value="P:proteolysis"/>
    <property type="evidence" value="ECO:0007669"/>
    <property type="project" value="InterPro"/>
</dbReference>
<evidence type="ECO:0000259" key="3">
    <source>
        <dbReference type="Pfam" id="PF00675"/>
    </source>
</evidence>
<dbReference type="SUPFAM" id="SSF63411">
    <property type="entry name" value="LuxS/MPP-like metallohydrolase"/>
    <property type="match status" value="2"/>
</dbReference>
<dbReference type="PROSITE" id="PS00143">
    <property type="entry name" value="INSULINASE"/>
    <property type="match status" value="1"/>
</dbReference>
<dbReference type="Proteomes" id="UP000177707">
    <property type="component" value="Unassembled WGS sequence"/>
</dbReference>
<dbReference type="GO" id="GO:0046872">
    <property type="term" value="F:metal ion binding"/>
    <property type="evidence" value="ECO:0007669"/>
    <property type="project" value="InterPro"/>
</dbReference>
<evidence type="ECO:0000313" key="5">
    <source>
        <dbReference type="EMBL" id="OHB01870.1"/>
    </source>
</evidence>
<accession>A0A1G2TZ18</accession>
<comment type="similarity">
    <text evidence="1 2">Belongs to the peptidase M16 family.</text>
</comment>
<dbReference type="STRING" id="1802758.A3A96_00320"/>
<evidence type="ECO:0000313" key="6">
    <source>
        <dbReference type="Proteomes" id="UP000177707"/>
    </source>
</evidence>
<feature type="domain" description="Peptidase M16 C-terminal" evidence="4">
    <location>
        <begin position="168"/>
        <end position="342"/>
    </location>
</feature>
<dbReference type="InterPro" id="IPR050361">
    <property type="entry name" value="MPP/UQCRC_Complex"/>
</dbReference>
<dbReference type="EMBL" id="MHWB01000009">
    <property type="protein sequence ID" value="OHB01870.1"/>
    <property type="molecule type" value="Genomic_DNA"/>
</dbReference>
<evidence type="ECO:0008006" key="7">
    <source>
        <dbReference type="Google" id="ProtNLM"/>
    </source>
</evidence>
<organism evidence="5 6">
    <name type="scientific">Candidatus Zambryskibacteria bacterium RIFCSPLOWO2_01_FULL_39_39</name>
    <dbReference type="NCBI Taxonomy" id="1802758"/>
    <lineage>
        <taxon>Bacteria</taxon>
        <taxon>Candidatus Zambryskiibacteriota</taxon>
    </lineage>
</organism>
<evidence type="ECO:0000256" key="1">
    <source>
        <dbReference type="ARBA" id="ARBA00007261"/>
    </source>
</evidence>
<reference evidence="5 6" key="1">
    <citation type="journal article" date="2016" name="Nat. Commun.">
        <title>Thousands of microbial genomes shed light on interconnected biogeochemical processes in an aquifer system.</title>
        <authorList>
            <person name="Anantharaman K."/>
            <person name="Brown C.T."/>
            <person name="Hug L.A."/>
            <person name="Sharon I."/>
            <person name="Castelle C.J."/>
            <person name="Probst A.J."/>
            <person name="Thomas B.C."/>
            <person name="Singh A."/>
            <person name="Wilkins M.J."/>
            <person name="Karaoz U."/>
            <person name="Brodie E.L."/>
            <person name="Williams K.H."/>
            <person name="Hubbard S.S."/>
            <person name="Banfield J.F."/>
        </authorList>
    </citation>
    <scope>NUCLEOTIDE SEQUENCE [LARGE SCALE GENOMIC DNA]</scope>
</reference>
<name>A0A1G2TZ18_9BACT</name>
<dbReference type="InterPro" id="IPR011765">
    <property type="entry name" value="Pept_M16_N"/>
</dbReference>
<dbReference type="AlphaFoldDB" id="A0A1G2TZ18"/>
<evidence type="ECO:0000259" key="4">
    <source>
        <dbReference type="Pfam" id="PF05193"/>
    </source>
</evidence>
<dbReference type="PANTHER" id="PTHR11851">
    <property type="entry name" value="METALLOPROTEASE"/>
    <property type="match status" value="1"/>
</dbReference>
<dbReference type="InterPro" id="IPR007863">
    <property type="entry name" value="Peptidase_M16_C"/>
</dbReference>